<evidence type="ECO:0000313" key="1">
    <source>
        <dbReference type="EMBL" id="KAI9908595.1"/>
    </source>
</evidence>
<comment type="caution">
    <text evidence="1">The sequence shown here is derived from an EMBL/GenBank/DDBJ whole genome shotgun (WGS) entry which is preliminary data.</text>
</comment>
<protein>
    <submittedName>
        <fullName evidence="1">Uncharacterized protein</fullName>
    </submittedName>
</protein>
<reference evidence="1 2" key="1">
    <citation type="journal article" date="2022" name="bioRxiv">
        <title>The genome of the oomycete Peronosclerospora sorghi, a cosmopolitan pathogen of maize and sorghum, is inflated with dispersed pseudogenes.</title>
        <authorList>
            <person name="Fletcher K."/>
            <person name="Martin F."/>
            <person name="Isakeit T."/>
            <person name="Cavanaugh K."/>
            <person name="Magill C."/>
            <person name="Michelmore R."/>
        </authorList>
    </citation>
    <scope>NUCLEOTIDE SEQUENCE [LARGE SCALE GENOMIC DNA]</scope>
    <source>
        <strain evidence="1">P6</strain>
    </source>
</reference>
<sequence length="93" mass="10276">MQAFDRHYIVRSGTGCPGRPTRMVNKRAALGLLLHFYSCTADVKVLCEVLGSSPSTTARIIQQAELAMDEALGEIPEAAIWWPSAAEKRLWES</sequence>
<dbReference type="EMBL" id="CM047587">
    <property type="protein sequence ID" value="KAI9908595.1"/>
    <property type="molecule type" value="Genomic_DNA"/>
</dbReference>
<name>A0ACC0VQI3_9STRA</name>
<gene>
    <name evidence="1" type="ORF">PsorP6_004374</name>
</gene>
<evidence type="ECO:0000313" key="2">
    <source>
        <dbReference type="Proteomes" id="UP001163321"/>
    </source>
</evidence>
<dbReference type="Proteomes" id="UP001163321">
    <property type="component" value="Chromosome 8"/>
</dbReference>
<organism evidence="1 2">
    <name type="scientific">Peronosclerospora sorghi</name>
    <dbReference type="NCBI Taxonomy" id="230839"/>
    <lineage>
        <taxon>Eukaryota</taxon>
        <taxon>Sar</taxon>
        <taxon>Stramenopiles</taxon>
        <taxon>Oomycota</taxon>
        <taxon>Peronosporomycetes</taxon>
        <taxon>Peronosporales</taxon>
        <taxon>Peronosporaceae</taxon>
        <taxon>Peronosclerospora</taxon>
    </lineage>
</organism>
<proteinExistence type="predicted"/>
<accession>A0ACC0VQI3</accession>
<keyword evidence="2" id="KW-1185">Reference proteome</keyword>